<accession>A0ACB7CFX9</accession>
<evidence type="ECO:0000313" key="2">
    <source>
        <dbReference type="Proteomes" id="UP000768646"/>
    </source>
</evidence>
<organism evidence="1 2">
    <name type="scientific">Pneumocystis oryctolagi</name>
    <dbReference type="NCBI Taxonomy" id="42067"/>
    <lineage>
        <taxon>Eukaryota</taxon>
        <taxon>Fungi</taxon>
        <taxon>Dikarya</taxon>
        <taxon>Ascomycota</taxon>
        <taxon>Taphrinomycotina</taxon>
        <taxon>Pneumocystomycetes</taxon>
        <taxon>Pneumocystaceae</taxon>
        <taxon>Pneumocystis</taxon>
    </lineage>
</organism>
<protein>
    <submittedName>
        <fullName evidence="1">Uncharacterized protein</fullName>
    </submittedName>
</protein>
<reference evidence="1 2" key="1">
    <citation type="journal article" date="2021" name="Commun. Biol.">
        <title>Genomic insights into the host specific adaptation of the Pneumocystis genus.</title>
        <authorList>
            <person name="Cisse O.H."/>
            <person name="Ma L."/>
            <person name="Dekker J.P."/>
            <person name="Khil P.P."/>
            <person name="Youn J.-H."/>
            <person name="Brenchley J.M."/>
            <person name="Blair R."/>
            <person name="Pahar B."/>
            <person name="Chabe M."/>
            <person name="Van Rompay K.K.A."/>
            <person name="Keesler R."/>
            <person name="Sukura A."/>
            <person name="Hirsch V."/>
            <person name="Kutty G."/>
            <person name="Liu Y."/>
            <person name="Peng L."/>
            <person name="Chen J."/>
            <person name="Song J."/>
            <person name="Weissenbacher-Lang C."/>
            <person name="Xu J."/>
            <person name="Upham N.S."/>
            <person name="Stajich J.E."/>
            <person name="Cuomo C.A."/>
            <person name="Cushion M.T."/>
            <person name="Kovacs J.A."/>
        </authorList>
    </citation>
    <scope>NUCLEOTIDE SEQUENCE [LARGE SCALE GENOMIC DNA]</scope>
    <source>
        <strain evidence="1 2">RABM</strain>
    </source>
</reference>
<gene>
    <name evidence="1" type="ORF">PORY_000509</name>
</gene>
<evidence type="ECO:0000313" key="1">
    <source>
        <dbReference type="EMBL" id="KAG4306521.1"/>
    </source>
</evidence>
<sequence>MFLENLAFFMEILRFQHAFSIQKAVKTPYMDEIFHVKQMQTYCKGDYLRWDDKITTPPGMYGIHLGILWIANKVAVGCDLMSLRTLNVITDVFSTLLVFLSLYLTLEKRHKTSAMVSFLSLTIRQTNVVWVLFLISISIFPPHIFHEKLQAANLSVWNPSARNANFFGRENNYLRFIKSLSRFLIEQYMYIIKIIWPYVIIVFLFGIFVIYNKGIALGDKANHTVGIHLLQLFYFSVFTAFWGSPHLLTKNMILHFFKQSFGNRWAWFRTCGIMIIMGLIVHFNTKEHPFLISDNRHYVFYIWRKTIKVHPAAKYVAVPFYYASAWAILNKLIFYQKISYILSFIVAIILVLVPVSLLEFRYFIVPYLLWRFSIQSTHKLRLYAEALLFLCINYITVNIFLYKPFFWESEPKNLQRFMW</sequence>
<keyword evidence="2" id="KW-1185">Reference proteome</keyword>
<proteinExistence type="predicted"/>
<dbReference type="Proteomes" id="UP000768646">
    <property type="component" value="Unassembled WGS sequence"/>
</dbReference>
<comment type="caution">
    <text evidence="1">The sequence shown here is derived from an EMBL/GenBank/DDBJ whole genome shotgun (WGS) entry which is preliminary data.</text>
</comment>
<dbReference type="EMBL" id="JABTEG010000001">
    <property type="protein sequence ID" value="KAG4306521.1"/>
    <property type="molecule type" value="Genomic_DNA"/>
</dbReference>
<name>A0ACB7CFX9_9ASCO</name>